<sequence length="186" mass="21927">MNLFVMLPNTYKPTGDYVPDSQRAELVFYNKTIVKDMHFRYGKYNRTISAMNASYVLLRDFTDAKMMGPYHITNFIFDSDVYPKYMPKGLWRVSIKVNHENVGEILFVRWGVNASFDVVRDFTNQKIMATLKAYQFYHNEYRFTGTQITADICKIERANVFSLKEQFKEAQFNMNLCNVKKVDLNL</sequence>
<gene>
    <name evidence="1" type="primary">AUGUSTUS-3.0.2_16298</name>
    <name evidence="1" type="ORF">TcasGA2_TC016298</name>
</gene>
<reference evidence="1 2" key="2">
    <citation type="journal article" date="2010" name="Nucleic Acids Res.">
        <title>BeetleBase in 2010: revisions to provide comprehensive genomic information for Tribolium castaneum.</title>
        <authorList>
            <person name="Kim H.S."/>
            <person name="Murphy T."/>
            <person name="Xia J."/>
            <person name="Caragea D."/>
            <person name="Park Y."/>
            <person name="Beeman R.W."/>
            <person name="Lorenzen M.D."/>
            <person name="Butcher S."/>
            <person name="Manak J.R."/>
            <person name="Brown S.J."/>
        </authorList>
    </citation>
    <scope>GENOME REANNOTATION</scope>
    <source>
        <strain evidence="1 2">Georgia GA2</strain>
    </source>
</reference>
<accession>D6X2Y1</accession>
<organism evidence="1 2">
    <name type="scientific">Tribolium castaneum</name>
    <name type="common">Red flour beetle</name>
    <dbReference type="NCBI Taxonomy" id="7070"/>
    <lineage>
        <taxon>Eukaryota</taxon>
        <taxon>Metazoa</taxon>
        <taxon>Ecdysozoa</taxon>
        <taxon>Arthropoda</taxon>
        <taxon>Hexapoda</taxon>
        <taxon>Insecta</taxon>
        <taxon>Pterygota</taxon>
        <taxon>Neoptera</taxon>
        <taxon>Endopterygota</taxon>
        <taxon>Coleoptera</taxon>
        <taxon>Polyphaga</taxon>
        <taxon>Cucujiformia</taxon>
        <taxon>Tenebrionidae</taxon>
        <taxon>Tenebrionidae incertae sedis</taxon>
        <taxon>Tribolium</taxon>
    </lineage>
</organism>
<dbReference type="EMBL" id="KQ971372">
    <property type="protein sequence ID" value="EFA10661.1"/>
    <property type="molecule type" value="Genomic_DNA"/>
</dbReference>
<evidence type="ECO:0000313" key="2">
    <source>
        <dbReference type="Proteomes" id="UP000007266"/>
    </source>
</evidence>
<keyword evidence="2" id="KW-1185">Reference proteome</keyword>
<reference evidence="1 2" key="1">
    <citation type="journal article" date="2008" name="Nature">
        <title>The genome of the model beetle and pest Tribolium castaneum.</title>
        <authorList>
            <consortium name="Tribolium Genome Sequencing Consortium"/>
            <person name="Richards S."/>
            <person name="Gibbs R.A."/>
            <person name="Weinstock G.M."/>
            <person name="Brown S.J."/>
            <person name="Denell R."/>
            <person name="Beeman R.W."/>
            <person name="Gibbs R."/>
            <person name="Beeman R.W."/>
            <person name="Brown S.J."/>
            <person name="Bucher G."/>
            <person name="Friedrich M."/>
            <person name="Grimmelikhuijzen C.J."/>
            <person name="Klingler M."/>
            <person name="Lorenzen M."/>
            <person name="Richards S."/>
            <person name="Roth S."/>
            <person name="Schroder R."/>
            <person name="Tautz D."/>
            <person name="Zdobnov E.M."/>
            <person name="Muzny D."/>
            <person name="Gibbs R.A."/>
            <person name="Weinstock G.M."/>
            <person name="Attaway T."/>
            <person name="Bell S."/>
            <person name="Buhay C.J."/>
            <person name="Chandrabose M.N."/>
            <person name="Chavez D."/>
            <person name="Clerk-Blankenburg K.P."/>
            <person name="Cree A."/>
            <person name="Dao M."/>
            <person name="Davis C."/>
            <person name="Chacko J."/>
            <person name="Dinh H."/>
            <person name="Dugan-Rocha S."/>
            <person name="Fowler G."/>
            <person name="Garner T.T."/>
            <person name="Garnes J."/>
            <person name="Gnirke A."/>
            <person name="Hawes A."/>
            <person name="Hernandez J."/>
            <person name="Hines S."/>
            <person name="Holder M."/>
            <person name="Hume J."/>
            <person name="Jhangiani S.N."/>
            <person name="Joshi V."/>
            <person name="Khan Z.M."/>
            <person name="Jackson L."/>
            <person name="Kovar C."/>
            <person name="Kowis A."/>
            <person name="Lee S."/>
            <person name="Lewis L.R."/>
            <person name="Margolis J."/>
            <person name="Morgan M."/>
            <person name="Nazareth L.V."/>
            <person name="Nguyen N."/>
            <person name="Okwuonu G."/>
            <person name="Parker D."/>
            <person name="Richards S."/>
            <person name="Ruiz S.J."/>
            <person name="Santibanez J."/>
            <person name="Savard J."/>
            <person name="Scherer S.E."/>
            <person name="Schneider B."/>
            <person name="Sodergren E."/>
            <person name="Tautz D."/>
            <person name="Vattahil S."/>
            <person name="Villasana D."/>
            <person name="White C.S."/>
            <person name="Wright R."/>
            <person name="Park Y."/>
            <person name="Beeman R.W."/>
            <person name="Lord J."/>
            <person name="Oppert B."/>
            <person name="Lorenzen M."/>
            <person name="Brown S."/>
            <person name="Wang L."/>
            <person name="Savard J."/>
            <person name="Tautz D."/>
            <person name="Richards S."/>
            <person name="Weinstock G."/>
            <person name="Gibbs R.A."/>
            <person name="Liu Y."/>
            <person name="Worley K."/>
            <person name="Weinstock G."/>
            <person name="Elsik C.G."/>
            <person name="Reese J.T."/>
            <person name="Elhaik E."/>
            <person name="Landan G."/>
            <person name="Graur D."/>
            <person name="Arensburger P."/>
            <person name="Atkinson P."/>
            <person name="Beeman R.W."/>
            <person name="Beidler J."/>
            <person name="Brown S.J."/>
            <person name="Demuth J.P."/>
            <person name="Drury D.W."/>
            <person name="Du Y.Z."/>
            <person name="Fujiwara H."/>
            <person name="Lorenzen M."/>
            <person name="Maselli V."/>
            <person name="Osanai M."/>
            <person name="Park Y."/>
            <person name="Robertson H.M."/>
            <person name="Tu Z."/>
            <person name="Wang J.J."/>
            <person name="Wang S."/>
            <person name="Richards S."/>
            <person name="Song H."/>
            <person name="Zhang L."/>
            <person name="Sodergren E."/>
            <person name="Werner D."/>
            <person name="Stanke M."/>
            <person name="Morgenstern B."/>
            <person name="Solovyev V."/>
            <person name="Kosarev P."/>
            <person name="Brown G."/>
            <person name="Chen H.C."/>
            <person name="Ermolaeva O."/>
            <person name="Hlavina W."/>
            <person name="Kapustin Y."/>
            <person name="Kiryutin B."/>
            <person name="Kitts P."/>
            <person name="Maglott D."/>
            <person name="Pruitt K."/>
            <person name="Sapojnikov V."/>
            <person name="Souvorov A."/>
            <person name="Mackey A.J."/>
            <person name="Waterhouse R.M."/>
            <person name="Wyder S."/>
            <person name="Zdobnov E.M."/>
            <person name="Zdobnov E.M."/>
            <person name="Wyder S."/>
            <person name="Kriventseva E.V."/>
            <person name="Kadowaki T."/>
            <person name="Bork P."/>
            <person name="Aranda M."/>
            <person name="Bao R."/>
            <person name="Beermann A."/>
            <person name="Berns N."/>
            <person name="Bolognesi R."/>
            <person name="Bonneton F."/>
            <person name="Bopp D."/>
            <person name="Brown S.J."/>
            <person name="Bucher G."/>
            <person name="Butts T."/>
            <person name="Chaumot A."/>
            <person name="Denell R.E."/>
            <person name="Ferrier D.E."/>
            <person name="Friedrich M."/>
            <person name="Gordon C.M."/>
            <person name="Jindra M."/>
            <person name="Klingler M."/>
            <person name="Lan Q."/>
            <person name="Lattorff H.M."/>
            <person name="Laudet V."/>
            <person name="von Levetsow C."/>
            <person name="Liu Z."/>
            <person name="Lutz R."/>
            <person name="Lynch J.A."/>
            <person name="da Fonseca R.N."/>
            <person name="Posnien N."/>
            <person name="Reuter R."/>
            <person name="Roth S."/>
            <person name="Savard J."/>
            <person name="Schinko J.B."/>
            <person name="Schmitt C."/>
            <person name="Schoppmeier M."/>
            <person name="Schroder R."/>
            <person name="Shippy T.D."/>
            <person name="Simonnet F."/>
            <person name="Marques-Souza H."/>
            <person name="Tautz D."/>
            <person name="Tomoyasu Y."/>
            <person name="Trauner J."/>
            <person name="Van der Zee M."/>
            <person name="Vervoort M."/>
            <person name="Wittkopp N."/>
            <person name="Wimmer E.A."/>
            <person name="Yang X."/>
            <person name="Jones A.K."/>
            <person name="Sattelle D.B."/>
            <person name="Ebert P.R."/>
            <person name="Nelson D."/>
            <person name="Scott J.G."/>
            <person name="Beeman R.W."/>
            <person name="Muthukrishnan S."/>
            <person name="Kramer K.J."/>
            <person name="Arakane Y."/>
            <person name="Beeman R.W."/>
            <person name="Zhu Q."/>
            <person name="Hogenkamp D."/>
            <person name="Dixit R."/>
            <person name="Oppert B."/>
            <person name="Jiang H."/>
            <person name="Zou Z."/>
            <person name="Marshall J."/>
            <person name="Elpidina E."/>
            <person name="Vinokurov K."/>
            <person name="Oppert C."/>
            <person name="Zou Z."/>
            <person name="Evans J."/>
            <person name="Lu Z."/>
            <person name="Zhao P."/>
            <person name="Sumathipala N."/>
            <person name="Altincicek B."/>
            <person name="Vilcinskas A."/>
            <person name="Williams M."/>
            <person name="Hultmark D."/>
            <person name="Hetru C."/>
            <person name="Jiang H."/>
            <person name="Grimmelikhuijzen C.J."/>
            <person name="Hauser F."/>
            <person name="Cazzamali G."/>
            <person name="Williamson M."/>
            <person name="Park Y."/>
            <person name="Li B."/>
            <person name="Tanaka Y."/>
            <person name="Predel R."/>
            <person name="Neupert S."/>
            <person name="Schachtner J."/>
            <person name="Verleyen P."/>
            <person name="Raible F."/>
            <person name="Bork P."/>
            <person name="Friedrich M."/>
            <person name="Walden K.K."/>
            <person name="Robertson H.M."/>
            <person name="Angeli S."/>
            <person name="Foret S."/>
            <person name="Bucher G."/>
            <person name="Schuetz S."/>
            <person name="Maleszka R."/>
            <person name="Wimmer E.A."/>
            <person name="Beeman R.W."/>
            <person name="Lorenzen M."/>
            <person name="Tomoyasu Y."/>
            <person name="Miller S.C."/>
            <person name="Grossmann D."/>
            <person name="Bucher G."/>
        </authorList>
    </citation>
    <scope>NUCLEOTIDE SEQUENCE [LARGE SCALE GENOMIC DNA]</scope>
    <source>
        <strain evidence="1 2">Georgia GA2</strain>
    </source>
</reference>
<dbReference type="HOGENOM" id="CLU_1456282_0_0_1"/>
<name>D6X2Y1_TRICA</name>
<dbReference type="Proteomes" id="UP000007266">
    <property type="component" value="Linkage group 9"/>
</dbReference>
<protein>
    <submittedName>
        <fullName evidence="1">Uncharacterized protein</fullName>
    </submittedName>
</protein>
<evidence type="ECO:0000313" key="1">
    <source>
        <dbReference type="EMBL" id="EFA10661.1"/>
    </source>
</evidence>
<dbReference type="InParanoid" id="D6X2Y1"/>
<proteinExistence type="predicted"/>
<dbReference type="AlphaFoldDB" id="D6X2Y1"/>